<dbReference type="InterPro" id="IPR029035">
    <property type="entry name" value="DHS-like_NAD/FAD-binding_dom"/>
</dbReference>
<dbReference type="Proteomes" id="UP000276953">
    <property type="component" value="Unassembled WGS sequence"/>
</dbReference>
<name>A0A432E1I0_9FLAO</name>
<evidence type="ECO:0000313" key="2">
    <source>
        <dbReference type="Proteomes" id="UP000276953"/>
    </source>
</evidence>
<gene>
    <name evidence="1" type="ORF">EJ377_10620</name>
</gene>
<proteinExistence type="predicted"/>
<dbReference type="SUPFAM" id="SSF52467">
    <property type="entry name" value="DHS-like NAD/FAD-binding domain"/>
    <property type="match status" value="1"/>
</dbReference>
<organism evidence="1 2">
    <name type="scientific">Chryseobacterium arthrosphaerae</name>
    <dbReference type="NCBI Taxonomy" id="651561"/>
    <lineage>
        <taxon>Bacteria</taxon>
        <taxon>Pseudomonadati</taxon>
        <taxon>Bacteroidota</taxon>
        <taxon>Flavobacteriia</taxon>
        <taxon>Flavobacteriales</taxon>
        <taxon>Weeksellaceae</taxon>
        <taxon>Chryseobacterium group</taxon>
        <taxon>Chryseobacterium</taxon>
    </lineage>
</organism>
<evidence type="ECO:0008006" key="3">
    <source>
        <dbReference type="Google" id="ProtNLM"/>
    </source>
</evidence>
<protein>
    <recommendedName>
        <fullName evidence="3">Deacetylase sirtuin-type domain-containing protein</fullName>
    </recommendedName>
</protein>
<sequence>MENQRTIEDIAYLIKQAKEKKDNKPIVFLGAGASASAGIPLVKDIINDILELHKNKPSIKDYPKSIKRLLQINVCIICTRKEEII</sequence>
<dbReference type="EMBL" id="RYFC01000001">
    <property type="protein sequence ID" value="RTZ50298.1"/>
    <property type="molecule type" value="Genomic_DNA"/>
</dbReference>
<evidence type="ECO:0000313" key="1">
    <source>
        <dbReference type="EMBL" id="RTZ50298.1"/>
    </source>
</evidence>
<comment type="caution">
    <text evidence="1">The sequence shown here is derived from an EMBL/GenBank/DDBJ whole genome shotgun (WGS) entry which is preliminary data.</text>
</comment>
<accession>A0A432E1I0</accession>
<reference evidence="1 2" key="1">
    <citation type="submission" date="2018-12" db="EMBL/GenBank/DDBJ databases">
        <title>Draft Genome Sequence of Chryseobacterium arthrosphaerae strain ED882-96 Isolated from the Blood of a Patient with Liver Cirrhosis in Taiwan.</title>
        <authorList>
            <person name="Lin J.-N."/>
            <person name="Lai C.-H."/>
            <person name="Yang C.-H."/>
            <person name="Huang Y.-H."/>
        </authorList>
    </citation>
    <scope>NUCLEOTIDE SEQUENCE [LARGE SCALE GENOMIC DNA]</scope>
    <source>
        <strain evidence="1 2">ED882-96</strain>
    </source>
</reference>
<dbReference type="AlphaFoldDB" id="A0A432E1I0"/>